<dbReference type="Proteomes" id="UP000319499">
    <property type="component" value="Unassembled WGS sequence"/>
</dbReference>
<organism evidence="2 3">
    <name type="scientific">Apibacter muscae</name>
    <dbReference type="NCBI Taxonomy" id="2509004"/>
    <lineage>
        <taxon>Bacteria</taxon>
        <taxon>Pseudomonadati</taxon>
        <taxon>Bacteroidota</taxon>
        <taxon>Flavobacteriia</taxon>
        <taxon>Flavobacteriales</taxon>
        <taxon>Weeksellaceae</taxon>
        <taxon>Apibacter</taxon>
    </lineage>
</organism>
<proteinExistence type="predicted"/>
<keyword evidence="3" id="KW-1185">Reference proteome</keyword>
<protein>
    <submittedName>
        <fullName evidence="2">Succinate dehydrogenase cytochrome b subunit</fullName>
    </submittedName>
</protein>
<keyword evidence="1" id="KW-0472">Membrane</keyword>
<dbReference type="InterPro" id="IPR011138">
    <property type="entry name" value="Cytochrome_b-558"/>
</dbReference>
<gene>
    <name evidence="2" type="ORF">ETU09_10075</name>
</gene>
<feature type="transmembrane region" description="Helical" evidence="1">
    <location>
        <begin position="12"/>
        <end position="32"/>
    </location>
</feature>
<dbReference type="Gene3D" id="1.20.1300.10">
    <property type="entry name" value="Fumarate reductase/succinate dehydrogenase, transmembrane subunit"/>
    <property type="match status" value="1"/>
</dbReference>
<dbReference type="SUPFAM" id="SSF81343">
    <property type="entry name" value="Fumarate reductase respiratory complex transmembrane subunits"/>
    <property type="match status" value="1"/>
</dbReference>
<dbReference type="CDD" id="cd03498">
    <property type="entry name" value="SQR_TypeB_2_TM"/>
    <property type="match status" value="1"/>
</dbReference>
<dbReference type="InterPro" id="IPR034804">
    <property type="entry name" value="SQR/QFR_C/D"/>
</dbReference>
<dbReference type="NCBIfam" id="TIGR02046">
    <property type="entry name" value="sdhC_b558_fam"/>
    <property type="match status" value="1"/>
</dbReference>
<dbReference type="RefSeq" id="WP_146293458.1">
    <property type="nucleotide sequence ID" value="NZ_SELH01000026.1"/>
</dbReference>
<feature type="transmembrane region" description="Helical" evidence="1">
    <location>
        <begin position="70"/>
        <end position="89"/>
    </location>
</feature>
<dbReference type="AlphaFoldDB" id="A0A563D7Q0"/>
<sequence length="228" mass="25840">MTRFFSSSIGRKFMMALTGFFLMIFLLVHLGINLTLFAGNTDCAGELLPKEEVIFNQASHFMATNPLIQVMQYVLALGFIYHILLGVVLTHKNQKARGKERYAVNHYAANTPFNSRTMIYTGLLILVFLLLHLWNYFIPIKFSEVPDDYLLVTSLFKSYGYTLIYVIAFIFLGTHLSHGFASSFQSVGFNHRIYTPLIKALGKIYFILISVGFASIAIYFCLKGNGLI</sequence>
<keyword evidence="1" id="KW-0812">Transmembrane</keyword>
<evidence type="ECO:0000313" key="2">
    <source>
        <dbReference type="EMBL" id="TWP26043.1"/>
    </source>
</evidence>
<dbReference type="EMBL" id="SELH01000026">
    <property type="protein sequence ID" value="TWP26043.1"/>
    <property type="molecule type" value="Genomic_DNA"/>
</dbReference>
<dbReference type="OrthoDB" id="9802842at2"/>
<evidence type="ECO:0000313" key="3">
    <source>
        <dbReference type="Proteomes" id="UP000319499"/>
    </source>
</evidence>
<evidence type="ECO:0000256" key="1">
    <source>
        <dbReference type="SAM" id="Phobius"/>
    </source>
</evidence>
<dbReference type="GO" id="GO:0016020">
    <property type="term" value="C:membrane"/>
    <property type="evidence" value="ECO:0007669"/>
    <property type="project" value="InterPro"/>
</dbReference>
<keyword evidence="1" id="KW-1133">Transmembrane helix</keyword>
<name>A0A563D7Q0_9FLAO</name>
<accession>A0A563D7Q0</accession>
<feature type="transmembrane region" description="Helical" evidence="1">
    <location>
        <begin position="202"/>
        <end position="222"/>
    </location>
</feature>
<reference evidence="2 3" key="1">
    <citation type="submission" date="2019-02" db="EMBL/GenBank/DDBJ databases">
        <title>Apibacter muscae sp. nov.: a novel member of the house fly microbiota.</title>
        <authorList>
            <person name="Park R."/>
        </authorList>
    </citation>
    <scope>NUCLEOTIDE SEQUENCE [LARGE SCALE GENOMIC DNA]</scope>
    <source>
        <strain evidence="2 3">AL1</strain>
    </source>
</reference>
<feature type="transmembrane region" description="Helical" evidence="1">
    <location>
        <begin position="158"/>
        <end position="181"/>
    </location>
</feature>
<comment type="caution">
    <text evidence="2">The sequence shown here is derived from an EMBL/GenBank/DDBJ whole genome shotgun (WGS) entry which is preliminary data.</text>
</comment>
<feature type="transmembrane region" description="Helical" evidence="1">
    <location>
        <begin position="118"/>
        <end position="138"/>
    </location>
</feature>